<sequence length="116" mass="13209">MSPKKGDRVSVPPLNGWNVVFGATEAVTGWEELCRVALSSAHRCLEALRTDPLSRENWNRQHQLRGRLATKEWKGSELEQWEYEITSGGRVRYLVSPETSTVILVYASTRHPKDTE</sequence>
<dbReference type="Proteomes" id="UP000325211">
    <property type="component" value="Chromosome"/>
</dbReference>
<dbReference type="OrthoDB" id="487569at2"/>
<evidence type="ECO:0000313" key="2">
    <source>
        <dbReference type="Proteomes" id="UP000325211"/>
    </source>
</evidence>
<evidence type="ECO:0008006" key="3">
    <source>
        <dbReference type="Google" id="ProtNLM"/>
    </source>
</evidence>
<name>A0A5P2D3K7_STRVZ</name>
<dbReference type="EMBL" id="CP029190">
    <property type="protein sequence ID" value="QES49323.1"/>
    <property type="molecule type" value="Genomic_DNA"/>
</dbReference>
<proteinExistence type="predicted"/>
<dbReference type="AlphaFoldDB" id="A0A5P2D3K7"/>
<dbReference type="RefSeq" id="WP_150208904.1">
    <property type="nucleotide sequence ID" value="NZ_CP029190.1"/>
</dbReference>
<protein>
    <recommendedName>
        <fullName evidence="3">Type II toxin-antitoxin system RelE/ParE family toxin</fullName>
    </recommendedName>
</protein>
<reference evidence="1 2" key="1">
    <citation type="submission" date="2018-05" db="EMBL/GenBank/DDBJ databases">
        <title>Streptomyces venezuelae.</title>
        <authorList>
            <person name="Kim W."/>
            <person name="Lee N."/>
            <person name="Cho B.-K."/>
        </authorList>
    </citation>
    <scope>NUCLEOTIDE SEQUENCE [LARGE SCALE GENOMIC DNA]</scope>
    <source>
        <strain evidence="1 2">ATCC 21782</strain>
    </source>
</reference>
<evidence type="ECO:0000313" key="1">
    <source>
        <dbReference type="EMBL" id="QES49323.1"/>
    </source>
</evidence>
<accession>A0A5P2D3K7</accession>
<gene>
    <name evidence="1" type="ORF">DEJ50_17425</name>
</gene>
<organism evidence="1 2">
    <name type="scientific">Streptomyces venezuelae</name>
    <dbReference type="NCBI Taxonomy" id="54571"/>
    <lineage>
        <taxon>Bacteria</taxon>
        <taxon>Bacillati</taxon>
        <taxon>Actinomycetota</taxon>
        <taxon>Actinomycetes</taxon>
        <taxon>Kitasatosporales</taxon>
        <taxon>Streptomycetaceae</taxon>
        <taxon>Streptomyces</taxon>
    </lineage>
</organism>